<dbReference type="PANTHER" id="PTHR31734:SF106">
    <property type="entry name" value="AUXIN-RESPONSIVE PROTEIN"/>
    <property type="match status" value="1"/>
</dbReference>
<keyword evidence="6 8" id="KW-0539">Nucleus</keyword>
<dbReference type="SUPFAM" id="SSF54277">
    <property type="entry name" value="CAD &amp; PB1 domains"/>
    <property type="match status" value="1"/>
</dbReference>
<dbReference type="Proteomes" id="UP000515121">
    <property type="component" value="Unplaced"/>
</dbReference>
<evidence type="ECO:0000256" key="2">
    <source>
        <dbReference type="ARBA" id="ARBA00006728"/>
    </source>
</evidence>
<keyword evidence="4 8" id="KW-0805">Transcription regulation</keyword>
<proteinExistence type="inferred from homology"/>
<dbReference type="PANTHER" id="PTHR31734">
    <property type="entry name" value="AUXIN-RESPONSIVE PROTEIN IAA17"/>
    <property type="match status" value="1"/>
</dbReference>
<comment type="function">
    <text evidence="8">Aux/IAA proteins are short-lived transcriptional factors that function as repressors of early auxin response genes at low auxin concentrations.</text>
</comment>
<evidence type="ECO:0000256" key="3">
    <source>
        <dbReference type="ARBA" id="ARBA00022491"/>
    </source>
</evidence>
<keyword evidence="3 8" id="KW-0678">Repressor</keyword>
<organism evidence="10 11">
    <name type="scientific">Durio zibethinus</name>
    <name type="common">Durian</name>
    <dbReference type="NCBI Taxonomy" id="66656"/>
    <lineage>
        <taxon>Eukaryota</taxon>
        <taxon>Viridiplantae</taxon>
        <taxon>Streptophyta</taxon>
        <taxon>Embryophyta</taxon>
        <taxon>Tracheophyta</taxon>
        <taxon>Spermatophyta</taxon>
        <taxon>Magnoliopsida</taxon>
        <taxon>eudicotyledons</taxon>
        <taxon>Gunneridae</taxon>
        <taxon>Pentapetalae</taxon>
        <taxon>rosids</taxon>
        <taxon>malvids</taxon>
        <taxon>Malvales</taxon>
        <taxon>Malvaceae</taxon>
        <taxon>Helicteroideae</taxon>
        <taxon>Durio</taxon>
    </lineage>
</organism>
<dbReference type="OrthoDB" id="1287782at2759"/>
<keyword evidence="5 8" id="KW-0804">Transcription</keyword>
<dbReference type="GO" id="GO:0005634">
    <property type="term" value="C:nucleus"/>
    <property type="evidence" value="ECO:0007669"/>
    <property type="project" value="UniProtKB-SubCell"/>
</dbReference>
<evidence type="ECO:0000256" key="8">
    <source>
        <dbReference type="RuleBase" id="RU004549"/>
    </source>
</evidence>
<accession>A0A6P5ZI16</accession>
<reference evidence="11" key="1">
    <citation type="submission" date="2025-08" db="UniProtKB">
        <authorList>
            <consortium name="RefSeq"/>
        </authorList>
    </citation>
    <scope>IDENTIFICATION</scope>
    <source>
        <tissue evidence="11">Fruit stalk</tissue>
    </source>
</reference>
<keyword evidence="7 8" id="KW-0927">Auxin signaling pathway</keyword>
<dbReference type="GO" id="GO:0009734">
    <property type="term" value="P:auxin-activated signaling pathway"/>
    <property type="evidence" value="ECO:0007669"/>
    <property type="project" value="UniProtKB-UniRule"/>
</dbReference>
<dbReference type="PROSITE" id="PS51745">
    <property type="entry name" value="PB1"/>
    <property type="match status" value="1"/>
</dbReference>
<dbReference type="Gene3D" id="3.10.20.90">
    <property type="entry name" value="Phosphatidylinositol 3-kinase Catalytic Subunit, Chain A, domain 1"/>
    <property type="match status" value="1"/>
</dbReference>
<dbReference type="AlphaFoldDB" id="A0A6P5ZI16"/>
<dbReference type="GeneID" id="111300845"/>
<evidence type="ECO:0000313" key="11">
    <source>
        <dbReference type="RefSeq" id="XP_022752187.1"/>
    </source>
</evidence>
<sequence length="148" mass="16623">MSFEDTKLTLGLARSGRSSAVKCSAKPGFVETVDFNLGKCSSRPRGRGDTHAQVVGWPPVRSSRKKATNESCKYVKVAVDGAPYLRKVNLEGYSNYQELMKDLLQNLFTCFTIRNSNREESVVKGMEYVPTYEDKDGDWMLVGDVPWK</sequence>
<protein>
    <recommendedName>
        <fullName evidence="8">Auxin-responsive protein</fullName>
    </recommendedName>
</protein>
<evidence type="ECO:0000256" key="5">
    <source>
        <dbReference type="ARBA" id="ARBA00023163"/>
    </source>
</evidence>
<keyword evidence="10" id="KW-1185">Reference proteome</keyword>
<name>A0A6P5ZI16_DURZI</name>
<evidence type="ECO:0000256" key="1">
    <source>
        <dbReference type="ARBA" id="ARBA00004123"/>
    </source>
</evidence>
<dbReference type="GO" id="GO:0006355">
    <property type="term" value="P:regulation of DNA-templated transcription"/>
    <property type="evidence" value="ECO:0007669"/>
    <property type="project" value="InterPro"/>
</dbReference>
<dbReference type="RefSeq" id="XP_022752187.1">
    <property type="nucleotide sequence ID" value="XM_022896452.1"/>
</dbReference>
<dbReference type="InterPro" id="IPR003311">
    <property type="entry name" value="AUX_IAA"/>
</dbReference>
<dbReference type="Pfam" id="PF02309">
    <property type="entry name" value="AUX_IAA"/>
    <property type="match status" value="1"/>
</dbReference>
<evidence type="ECO:0000313" key="10">
    <source>
        <dbReference type="Proteomes" id="UP000515121"/>
    </source>
</evidence>
<evidence type="ECO:0000259" key="9">
    <source>
        <dbReference type="PROSITE" id="PS51745"/>
    </source>
</evidence>
<dbReference type="InterPro" id="IPR033389">
    <property type="entry name" value="AUX/IAA_dom"/>
</dbReference>
<evidence type="ECO:0000256" key="4">
    <source>
        <dbReference type="ARBA" id="ARBA00023015"/>
    </source>
</evidence>
<comment type="subcellular location">
    <subcellularLocation>
        <location evidence="1 8">Nucleus</location>
    </subcellularLocation>
</comment>
<evidence type="ECO:0000256" key="7">
    <source>
        <dbReference type="ARBA" id="ARBA00023294"/>
    </source>
</evidence>
<feature type="domain" description="PB1" evidence="9">
    <location>
        <begin position="72"/>
        <end position="148"/>
    </location>
</feature>
<comment type="similarity">
    <text evidence="2 8">Belongs to the Aux/IAA family.</text>
</comment>
<evidence type="ECO:0000256" key="6">
    <source>
        <dbReference type="ARBA" id="ARBA00023242"/>
    </source>
</evidence>
<gene>
    <name evidence="11" type="primary">LOC111300845</name>
</gene>
<dbReference type="InterPro" id="IPR053793">
    <property type="entry name" value="PB1-like"/>
</dbReference>
<comment type="subunit">
    <text evidence="8">Homodimers and heterodimers.</text>
</comment>
<dbReference type="KEGG" id="dzi:111300845"/>